<dbReference type="RefSeq" id="WP_324278017.1">
    <property type="nucleotide sequence ID" value="NZ_CP141261.1"/>
</dbReference>
<evidence type="ECO:0000313" key="8">
    <source>
        <dbReference type="EMBL" id="WRL66705.1"/>
    </source>
</evidence>
<evidence type="ECO:0000256" key="4">
    <source>
        <dbReference type="ARBA" id="ARBA00022692"/>
    </source>
</evidence>
<reference evidence="8 9" key="1">
    <citation type="submission" date="2023-12" db="EMBL/GenBank/DDBJ databases">
        <title>Blastococcus brunescens sp. nov., an actonobacterium isolated from sandstone collected in sahara desert.</title>
        <authorList>
            <person name="Gtari M."/>
            <person name="Ghodhbane F."/>
        </authorList>
    </citation>
    <scope>NUCLEOTIDE SEQUENCE [LARGE SCALE GENOMIC DNA]</scope>
    <source>
        <strain evidence="8 9">BMG 8361</strain>
    </source>
</reference>
<protein>
    <submittedName>
        <fullName evidence="8">AEC family transporter</fullName>
    </submittedName>
</protein>
<feature type="transmembrane region" description="Helical" evidence="7">
    <location>
        <begin position="123"/>
        <end position="144"/>
    </location>
</feature>
<evidence type="ECO:0000256" key="1">
    <source>
        <dbReference type="ARBA" id="ARBA00004141"/>
    </source>
</evidence>
<keyword evidence="3" id="KW-1003">Cell membrane</keyword>
<evidence type="ECO:0000256" key="7">
    <source>
        <dbReference type="SAM" id="Phobius"/>
    </source>
</evidence>
<dbReference type="Pfam" id="PF03547">
    <property type="entry name" value="Mem_trans"/>
    <property type="match status" value="1"/>
</dbReference>
<proteinExistence type="predicted"/>
<organism evidence="8 9">
    <name type="scientific">Blastococcus brunescens</name>
    <dbReference type="NCBI Taxonomy" id="1564165"/>
    <lineage>
        <taxon>Bacteria</taxon>
        <taxon>Bacillati</taxon>
        <taxon>Actinomycetota</taxon>
        <taxon>Actinomycetes</taxon>
        <taxon>Geodermatophilales</taxon>
        <taxon>Geodermatophilaceae</taxon>
        <taxon>Blastococcus</taxon>
    </lineage>
</organism>
<accession>A0ABZ1B7C8</accession>
<evidence type="ECO:0000256" key="3">
    <source>
        <dbReference type="ARBA" id="ARBA00022475"/>
    </source>
</evidence>
<dbReference type="PANTHER" id="PTHR36838">
    <property type="entry name" value="AUXIN EFFLUX CARRIER FAMILY PROTEIN"/>
    <property type="match status" value="1"/>
</dbReference>
<sequence length="312" mass="31643">MTGVLGGFAALAAVIAVGWVVGRFGVLGAEAPGILSRLSFFVATPALLFLTLGRADTHAVLSFALVGTAGSAVLTALLFAALARWRWRLPAAELAAGALSSSYVNAGNLGIPVSVYILGDASYVAPVLLFQVLVMAPLGLAVLAGSGSDGSAPSWRTLLAQPLRTPVVIGCALGLLLAASRWELPSLVLEPIELIAALAVPAALLAYGMTLHGAPRPAAGALAGQVWLAVALKNLVMPAIAYALGRWGAGLDGVALLAVTVTSALPTAQNVFVYAAAYDRGTLLVRDVILLSTVLSVPVLVGIAVLLGEPVF</sequence>
<keyword evidence="5 7" id="KW-1133">Transmembrane helix</keyword>
<feature type="transmembrane region" description="Helical" evidence="7">
    <location>
        <begin position="6"/>
        <end position="27"/>
    </location>
</feature>
<gene>
    <name evidence="8" type="ORF">U6N30_15730</name>
</gene>
<feature type="transmembrane region" description="Helical" evidence="7">
    <location>
        <begin position="165"/>
        <end position="182"/>
    </location>
</feature>
<evidence type="ECO:0000256" key="6">
    <source>
        <dbReference type="ARBA" id="ARBA00023136"/>
    </source>
</evidence>
<dbReference type="InterPro" id="IPR004776">
    <property type="entry name" value="Mem_transp_PIN-like"/>
</dbReference>
<keyword evidence="4 7" id="KW-0812">Transmembrane</keyword>
<keyword evidence="6 7" id="KW-0472">Membrane</keyword>
<dbReference type="Proteomes" id="UP001324287">
    <property type="component" value="Chromosome"/>
</dbReference>
<evidence type="ECO:0000313" key="9">
    <source>
        <dbReference type="Proteomes" id="UP001324287"/>
    </source>
</evidence>
<feature type="transmembrane region" description="Helical" evidence="7">
    <location>
        <begin position="226"/>
        <end position="244"/>
    </location>
</feature>
<feature type="transmembrane region" description="Helical" evidence="7">
    <location>
        <begin position="59"/>
        <end position="82"/>
    </location>
</feature>
<feature type="transmembrane region" description="Helical" evidence="7">
    <location>
        <begin position="194"/>
        <end position="214"/>
    </location>
</feature>
<dbReference type="PANTHER" id="PTHR36838:SF1">
    <property type="entry name" value="SLR1864 PROTEIN"/>
    <property type="match status" value="1"/>
</dbReference>
<feature type="transmembrane region" description="Helical" evidence="7">
    <location>
        <begin position="94"/>
        <end position="117"/>
    </location>
</feature>
<name>A0ABZ1B7C8_9ACTN</name>
<comment type="subcellular location">
    <subcellularLocation>
        <location evidence="1">Membrane</location>
        <topology evidence="1">Multi-pass membrane protein</topology>
    </subcellularLocation>
</comment>
<feature type="transmembrane region" description="Helical" evidence="7">
    <location>
        <begin position="288"/>
        <end position="307"/>
    </location>
</feature>
<keyword evidence="2" id="KW-0813">Transport</keyword>
<evidence type="ECO:0000256" key="5">
    <source>
        <dbReference type="ARBA" id="ARBA00022989"/>
    </source>
</evidence>
<feature type="transmembrane region" description="Helical" evidence="7">
    <location>
        <begin position="256"/>
        <end position="276"/>
    </location>
</feature>
<dbReference type="EMBL" id="CP141261">
    <property type="protein sequence ID" value="WRL66705.1"/>
    <property type="molecule type" value="Genomic_DNA"/>
</dbReference>
<feature type="transmembrane region" description="Helical" evidence="7">
    <location>
        <begin position="34"/>
        <end position="53"/>
    </location>
</feature>
<keyword evidence="9" id="KW-1185">Reference proteome</keyword>
<evidence type="ECO:0000256" key="2">
    <source>
        <dbReference type="ARBA" id="ARBA00022448"/>
    </source>
</evidence>